<evidence type="ECO:0000256" key="6">
    <source>
        <dbReference type="HAMAP-Rule" id="MF_00260"/>
    </source>
</evidence>
<evidence type="ECO:0000256" key="2">
    <source>
        <dbReference type="ARBA" id="ARBA00005638"/>
    </source>
</evidence>
<comment type="subunit">
    <text evidence="6">Monomer.</text>
</comment>
<dbReference type="InterPro" id="IPR000860">
    <property type="entry name" value="HemC"/>
</dbReference>
<feature type="domain" description="Porphobilinogen deaminase C-terminal" evidence="9">
    <location>
        <begin position="242"/>
        <end position="314"/>
    </location>
</feature>
<dbReference type="NCBIfam" id="TIGR00212">
    <property type="entry name" value="hemC"/>
    <property type="match status" value="1"/>
</dbReference>
<dbReference type="Pfam" id="PF03900">
    <property type="entry name" value="Porphobil_deamC"/>
    <property type="match status" value="1"/>
</dbReference>
<dbReference type="PROSITE" id="PS00533">
    <property type="entry name" value="PORPHOBILINOGEN_DEAM"/>
    <property type="match status" value="1"/>
</dbReference>
<dbReference type="PIRSF" id="PIRSF001438">
    <property type="entry name" value="4pyrrol_synth_OHMeBilane_synth"/>
    <property type="match status" value="1"/>
</dbReference>
<keyword evidence="4 6" id="KW-0627">Porphyrin biosynthesis</keyword>
<evidence type="ECO:0000259" key="8">
    <source>
        <dbReference type="Pfam" id="PF01379"/>
    </source>
</evidence>
<keyword evidence="11" id="KW-1185">Reference proteome</keyword>
<dbReference type="EC" id="2.5.1.61" evidence="6"/>
<reference evidence="10 11" key="1">
    <citation type="submission" date="2021-01" db="EMBL/GenBank/DDBJ databases">
        <title>Sequencing the genomes of 1000 actinobacteria strains.</title>
        <authorList>
            <person name="Klenk H.-P."/>
        </authorList>
    </citation>
    <scope>NUCLEOTIDE SEQUENCE [LARGE SCALE GENOMIC DNA]</scope>
    <source>
        <strain evidence="10 11">DSM 18239</strain>
    </source>
</reference>
<comment type="similarity">
    <text evidence="2 6">Belongs to the HMBS family.</text>
</comment>
<evidence type="ECO:0000259" key="9">
    <source>
        <dbReference type="Pfam" id="PF03900"/>
    </source>
</evidence>
<dbReference type="Gene3D" id="3.30.160.40">
    <property type="entry name" value="Porphobilinogen deaminase, C-terminal domain"/>
    <property type="match status" value="1"/>
</dbReference>
<dbReference type="GO" id="GO:0004418">
    <property type="term" value="F:hydroxymethylbilane synthase activity"/>
    <property type="evidence" value="ECO:0007669"/>
    <property type="project" value="UniProtKB-EC"/>
</dbReference>
<comment type="cofactor">
    <cofactor evidence="6">
        <name>dipyrromethane</name>
        <dbReference type="ChEBI" id="CHEBI:60342"/>
    </cofactor>
    <text evidence="6">Binds 1 dipyrromethane group covalently.</text>
</comment>
<dbReference type="InterPro" id="IPR022418">
    <property type="entry name" value="Porphobilinogen_deaminase_C"/>
</dbReference>
<dbReference type="InterPro" id="IPR036803">
    <property type="entry name" value="Porphobilinogen_deaminase_C_sf"/>
</dbReference>
<evidence type="ECO:0000256" key="3">
    <source>
        <dbReference type="ARBA" id="ARBA00022679"/>
    </source>
</evidence>
<evidence type="ECO:0000256" key="5">
    <source>
        <dbReference type="ARBA" id="ARBA00048169"/>
    </source>
</evidence>
<comment type="catalytic activity">
    <reaction evidence="5 6">
        <text>4 porphobilinogen + H2O = hydroxymethylbilane + 4 NH4(+)</text>
        <dbReference type="Rhea" id="RHEA:13185"/>
        <dbReference type="ChEBI" id="CHEBI:15377"/>
        <dbReference type="ChEBI" id="CHEBI:28938"/>
        <dbReference type="ChEBI" id="CHEBI:57845"/>
        <dbReference type="ChEBI" id="CHEBI:58126"/>
        <dbReference type="EC" id="2.5.1.61"/>
    </reaction>
</comment>
<evidence type="ECO:0000256" key="4">
    <source>
        <dbReference type="ARBA" id="ARBA00023244"/>
    </source>
</evidence>
<dbReference type="EMBL" id="JAFBBZ010000001">
    <property type="protein sequence ID" value="MBM7508770.1"/>
    <property type="molecule type" value="Genomic_DNA"/>
</dbReference>
<dbReference type="PANTHER" id="PTHR11557:SF0">
    <property type="entry name" value="PORPHOBILINOGEN DEAMINASE"/>
    <property type="match status" value="1"/>
</dbReference>
<feature type="modified residue" description="S-(dipyrrolylmethanemethyl)cysteine" evidence="6">
    <location>
        <position position="257"/>
    </location>
</feature>
<gene>
    <name evidence="6" type="primary">hemC</name>
    <name evidence="10" type="ORF">JOE61_002584</name>
</gene>
<organism evidence="10 11">
    <name type="scientific">Nocardioides salarius</name>
    <dbReference type="NCBI Taxonomy" id="374513"/>
    <lineage>
        <taxon>Bacteria</taxon>
        <taxon>Bacillati</taxon>
        <taxon>Actinomycetota</taxon>
        <taxon>Actinomycetes</taxon>
        <taxon>Propionibacteriales</taxon>
        <taxon>Nocardioidaceae</taxon>
        <taxon>Nocardioides</taxon>
    </lineage>
</organism>
<protein>
    <recommendedName>
        <fullName evidence="6">Porphobilinogen deaminase</fullName>
        <shortName evidence="6">PBG</shortName>
        <ecNumber evidence="6">2.5.1.61</ecNumber>
    </recommendedName>
    <alternativeName>
        <fullName evidence="6">Hydroxymethylbilane synthase</fullName>
        <shortName evidence="6">HMBS</shortName>
    </alternativeName>
    <alternativeName>
        <fullName evidence="6">Pre-uroporphyrinogen synthase</fullName>
    </alternativeName>
</protein>
<dbReference type="PANTHER" id="PTHR11557">
    <property type="entry name" value="PORPHOBILINOGEN DEAMINASE"/>
    <property type="match status" value="1"/>
</dbReference>
<evidence type="ECO:0000313" key="10">
    <source>
        <dbReference type="EMBL" id="MBM7508770.1"/>
    </source>
</evidence>
<dbReference type="SUPFAM" id="SSF54782">
    <property type="entry name" value="Porphobilinogen deaminase (hydroxymethylbilane synthase), C-terminal domain"/>
    <property type="match status" value="1"/>
</dbReference>
<dbReference type="InterPro" id="IPR022417">
    <property type="entry name" value="Porphobilin_deaminase_N"/>
</dbReference>
<evidence type="ECO:0000256" key="1">
    <source>
        <dbReference type="ARBA" id="ARBA00002869"/>
    </source>
</evidence>
<dbReference type="Proteomes" id="UP000732378">
    <property type="component" value="Unassembled WGS sequence"/>
</dbReference>
<dbReference type="Gene3D" id="3.40.190.10">
    <property type="entry name" value="Periplasmic binding protein-like II"/>
    <property type="match status" value="2"/>
</dbReference>
<sequence length="338" mass="34332">MTGPTHPTADSTVDPAALPPVRVGTRRSRLATTQSGHVAEMIRQRLGREAVLVEVTTDGDRSQAAGTSLVGSSSTGVFVSALRDALLSGEVDVAVHSLKDVPTYPAEGIVVAAVPLREDPRDVVVARDGLTLGELPAGSVVGTGSPRRAAQLHALGLGLEVVGVRGNVDTRIGKVRSGAYDAVVLARAGLSRIDRLAEVTEVLDPLQVLPAPGQGALAVECRAGDELAAQLAVLEDAPTRAAVDAERAVLATLEGGCSAPIGALAEVVEGEDDEELWVRAVALSPDGTLTVRMSATGSPADAVGVGTRLGAEMLADGAGQLGQPGPAATTEADKVREA</sequence>
<feature type="compositionally biased region" description="Low complexity" evidence="7">
    <location>
        <begin position="317"/>
        <end position="328"/>
    </location>
</feature>
<dbReference type="InterPro" id="IPR022419">
    <property type="entry name" value="Porphobilin_deaminase_cofac_BS"/>
</dbReference>
<dbReference type="HAMAP" id="MF_00260">
    <property type="entry name" value="Porphobil_deam"/>
    <property type="match status" value="1"/>
</dbReference>
<feature type="domain" description="Porphobilinogen deaminase N-terminal" evidence="8">
    <location>
        <begin position="21"/>
        <end position="227"/>
    </location>
</feature>
<proteinExistence type="inferred from homology"/>
<keyword evidence="3 6" id="KW-0808">Transferase</keyword>
<comment type="function">
    <text evidence="1 6">Tetrapolymerization of the monopyrrole PBG into the hydroxymethylbilane pre-uroporphyrinogen in several discrete steps.</text>
</comment>
<dbReference type="SUPFAM" id="SSF53850">
    <property type="entry name" value="Periplasmic binding protein-like II"/>
    <property type="match status" value="1"/>
</dbReference>
<feature type="region of interest" description="Disordered" evidence="7">
    <location>
        <begin position="317"/>
        <end position="338"/>
    </location>
</feature>
<evidence type="ECO:0000256" key="7">
    <source>
        <dbReference type="SAM" id="MobiDB-lite"/>
    </source>
</evidence>
<dbReference type="Pfam" id="PF01379">
    <property type="entry name" value="Porphobil_deam"/>
    <property type="match status" value="1"/>
</dbReference>
<name>A0ABS2MC95_9ACTN</name>
<evidence type="ECO:0000313" key="11">
    <source>
        <dbReference type="Proteomes" id="UP000732378"/>
    </source>
</evidence>
<comment type="miscellaneous">
    <text evidence="6">The porphobilinogen subunits are added to the dipyrromethane group.</text>
</comment>
<comment type="caution">
    <text evidence="10">The sequence shown here is derived from an EMBL/GenBank/DDBJ whole genome shotgun (WGS) entry which is preliminary data.</text>
</comment>
<dbReference type="PRINTS" id="PR00151">
    <property type="entry name" value="PORPHBDMNASE"/>
</dbReference>
<accession>A0ABS2MC95</accession>